<dbReference type="RefSeq" id="WP_077855611.1">
    <property type="nucleotide sequence ID" value="NZ_JABTDW010000001.1"/>
</dbReference>
<evidence type="ECO:0000313" key="2">
    <source>
        <dbReference type="Proteomes" id="UP000822184"/>
    </source>
</evidence>
<accession>A0AAE5H432</accession>
<dbReference type="Gene3D" id="3.40.50.12480">
    <property type="match status" value="1"/>
</dbReference>
<comment type="caution">
    <text evidence="1">The sequence shown here is derived from an EMBL/GenBank/DDBJ whole genome shotgun (WGS) entry which is preliminary data.</text>
</comment>
<sequence length="1346" mass="149848">MEEGFIINEGILEAYTLRDAVVRVPDTVRVIGKGAFKGCASIEEIILPETITSIMDTACKGCRKLRKINFPSELTYIGEYAFHRCHSLESIELPNSVRKLNSCAFLYCDSLEHVSMPGVIHLDRHVFSNDENLKTIEVSSDLDISSICDVFTGCGKVSRISLTDGNTFDIESVIDVIASHSDVHPVVKAIATDIYRMMEIDNGILTRFLINAKEIDVPKGITGIGKSCFFDKKGVVSVKFPETLVNIESRAFRNCISLEKIEFASDKVAISSDAFKNCTTLKYIKLSDGKTYELKGLPDRADEGMPEIVRRIHSQILNNFFISGTTLIQYRGSEEKVAIPEGITVIGEKAFAGNEAIGKVILPQSIKEIREEAFVDCLLLQTINLLEGLEYIGESAFENCVKLIRVDLPESLTIIEKSAFNRCRKLNEVVFGSRVKEIRNLAFYGCNSLKKVQLPEKLESIGDMAFYKCLSLTEIHLPKSLGKLGNNVFTASGIKSAEINCDLRECGTDIFSECSKLRKLTFGEGVKKVFDKFAFKCPSLKYVNLPSSIEYIGRNVFEGSIYMKEKNLNAEIPHIFMDGTNLSGDIVIPEGVTAIAGGAFYGNTQLTAITLPKSLKRIGTRSFCGCTSLKNIIIPRGIAVLEEGTFAYCTSLETVESCGKIEYIADNVFYECSVLAKIPSMEVAYIGQNAFSGCTNLYDIDVKCTNIQADAFKNTGFLENLKNSSQLAIVSSTVVDGKACFGDIIIPEGVVSIAPYAFAGNENITSVVFPKSLEIIGEGAFGGCKNLKEVMLPVALKYVGRKAFEKCISITRVLGKSEEILDGAFSYCINLKNVVLEGVTFFGKEAFCGCVALEICECKELKFIGDSCFEECEALRKFDFTEVKKIGVSAFSDCNSIRNISLKAETEVSAHAFENCGNLEEIIVSNEGHRYGSYAFAGCTALRVIGIGENRYSANNYSVIFERSLPDSVKAIYNNAMSCFNIDENLYLFGYLNKGRYIHIPKGIKTIEREVFKDAMNLEEIYIPESVEYIGERAFHGTMWLEKQGEVSPMVIVNNILIEAAYCKGRIVIPDYIKIVSGWAFANCFELEEVAFSSDKTVIEEYAFRNCINLKKVITADGKEYNLTKITDRNDEMLPKSVRQIFMDCLNCFKTDESNALVECTGNINDLILIDGITEIHNEVFKDSNLLTYITLTKDVKAIGKNAFENCKWLRSVRNAYNVKRIEKFAFSSCYSLESIELSDKLEFIGMRAFENCSSLKSIVIPEGITEIPEKAFYRCKSLERIFLPSTLKIIGKEAFAFCYELTEINFPKKLEIIDSRAFAWCSKIDKKHISENVLISADAFNFGSF</sequence>
<dbReference type="InterPro" id="IPR053139">
    <property type="entry name" value="Surface_bspA-like"/>
</dbReference>
<dbReference type="SUPFAM" id="SSF52058">
    <property type="entry name" value="L domain-like"/>
    <property type="match status" value="3"/>
</dbReference>
<name>A0AAE5H432_CLOBE</name>
<dbReference type="EMBL" id="JABTDW010000001">
    <property type="protein sequence ID" value="NSB14531.1"/>
    <property type="molecule type" value="Genomic_DNA"/>
</dbReference>
<evidence type="ECO:0008006" key="3">
    <source>
        <dbReference type="Google" id="ProtNLM"/>
    </source>
</evidence>
<reference evidence="1" key="1">
    <citation type="submission" date="2020-06" db="EMBL/GenBank/DDBJ databases">
        <title>Genomic insights into acetone-butanol-ethanol (ABE) fermentation by sequencing solventogenic clostridia strains.</title>
        <authorList>
            <person name="Brown S."/>
        </authorList>
    </citation>
    <scope>NUCLEOTIDE SEQUENCE</scope>
    <source>
        <strain evidence="1">DJ123</strain>
    </source>
</reference>
<dbReference type="PANTHER" id="PTHR45661">
    <property type="entry name" value="SURFACE ANTIGEN"/>
    <property type="match status" value="1"/>
</dbReference>
<organism evidence="1 2">
    <name type="scientific">Clostridium beijerinckii</name>
    <name type="common">Clostridium MP</name>
    <dbReference type="NCBI Taxonomy" id="1520"/>
    <lineage>
        <taxon>Bacteria</taxon>
        <taxon>Bacillati</taxon>
        <taxon>Bacillota</taxon>
        <taxon>Clostridia</taxon>
        <taxon>Eubacteriales</taxon>
        <taxon>Clostridiaceae</taxon>
        <taxon>Clostridium</taxon>
    </lineage>
</organism>
<dbReference type="InterPro" id="IPR026906">
    <property type="entry name" value="LRR_5"/>
</dbReference>
<proteinExistence type="predicted"/>
<dbReference type="Gene3D" id="3.80.10.10">
    <property type="entry name" value="Ribonuclease Inhibitor"/>
    <property type="match status" value="8"/>
</dbReference>
<dbReference type="InterPro" id="IPR032675">
    <property type="entry name" value="LRR_dom_sf"/>
</dbReference>
<dbReference type="PANTHER" id="PTHR45661:SF3">
    <property type="entry name" value="IG-LIKE DOMAIN-CONTAINING PROTEIN"/>
    <property type="match status" value="1"/>
</dbReference>
<dbReference type="Pfam" id="PF13306">
    <property type="entry name" value="LRR_5"/>
    <property type="match status" value="7"/>
</dbReference>
<protein>
    <recommendedName>
        <fullName evidence="3">Leucine-rich repeat domain-containing protein</fullName>
    </recommendedName>
</protein>
<dbReference type="Proteomes" id="UP000822184">
    <property type="component" value="Unassembled WGS sequence"/>
</dbReference>
<gene>
    <name evidence="1" type="ORF">BCD95_002790</name>
</gene>
<evidence type="ECO:0000313" key="1">
    <source>
        <dbReference type="EMBL" id="NSB14531.1"/>
    </source>
</evidence>